<evidence type="ECO:0000313" key="7">
    <source>
        <dbReference type="Proteomes" id="UP000694843"/>
    </source>
</evidence>
<feature type="region of interest" description="Disordered" evidence="4">
    <location>
        <begin position="288"/>
        <end position="467"/>
    </location>
</feature>
<feature type="compositionally biased region" description="Low complexity" evidence="4">
    <location>
        <begin position="669"/>
        <end position="681"/>
    </location>
</feature>
<keyword evidence="7" id="KW-1185">Reference proteome</keyword>
<feature type="region of interest" description="Disordered" evidence="4">
    <location>
        <begin position="1257"/>
        <end position="1317"/>
    </location>
</feature>
<evidence type="ECO:0000256" key="3">
    <source>
        <dbReference type="PROSITE-ProRule" id="PRU00176"/>
    </source>
</evidence>
<dbReference type="Gene3D" id="3.30.70.330">
    <property type="match status" value="4"/>
</dbReference>
<dbReference type="Proteomes" id="UP000694843">
    <property type="component" value="Unplaced"/>
</dbReference>
<feature type="compositionally biased region" description="Basic and acidic residues" evidence="4">
    <location>
        <begin position="1134"/>
        <end position="1152"/>
    </location>
</feature>
<dbReference type="InterPro" id="IPR035979">
    <property type="entry name" value="RBD_domain_sf"/>
</dbReference>
<dbReference type="SMART" id="SM00360">
    <property type="entry name" value="RRM"/>
    <property type="match status" value="5"/>
</dbReference>
<feature type="compositionally biased region" description="Low complexity" evidence="4">
    <location>
        <begin position="505"/>
        <end position="522"/>
    </location>
</feature>
<dbReference type="InterPro" id="IPR012677">
    <property type="entry name" value="Nucleotide-bd_a/b_plait_sf"/>
</dbReference>
<feature type="region of interest" description="Disordered" evidence="4">
    <location>
        <begin position="1093"/>
        <end position="1112"/>
    </location>
</feature>
<feature type="region of interest" description="Disordered" evidence="4">
    <location>
        <begin position="1121"/>
        <end position="1152"/>
    </location>
</feature>
<dbReference type="Proteomes" id="UP000711488">
    <property type="component" value="Unassembled WGS sequence"/>
</dbReference>
<feature type="compositionally biased region" description="Low complexity" evidence="4">
    <location>
        <begin position="834"/>
        <end position="850"/>
    </location>
</feature>
<feature type="compositionally biased region" description="Basic and acidic residues" evidence="4">
    <location>
        <begin position="587"/>
        <end position="614"/>
    </location>
</feature>
<keyword evidence="1" id="KW-0677">Repeat</keyword>
<feature type="compositionally biased region" description="Basic and acidic residues" evidence="4">
    <location>
        <begin position="392"/>
        <end position="424"/>
    </location>
</feature>
<feature type="domain" description="RRM" evidence="5">
    <location>
        <begin position="3"/>
        <end position="88"/>
    </location>
</feature>
<gene>
    <name evidence="8" type="primary">LOC108667130</name>
    <name evidence="6" type="ORF">HAZT_HAZT011554</name>
</gene>
<feature type="domain" description="RRM" evidence="5">
    <location>
        <begin position="1324"/>
        <end position="1404"/>
    </location>
</feature>
<feature type="compositionally biased region" description="Basic and acidic residues" evidence="4">
    <location>
        <begin position="735"/>
        <end position="744"/>
    </location>
</feature>
<feature type="region of interest" description="Disordered" evidence="4">
    <location>
        <begin position="817"/>
        <end position="868"/>
    </location>
</feature>
<dbReference type="InterPro" id="IPR000504">
    <property type="entry name" value="RRM_dom"/>
</dbReference>
<accession>A0A6A0GSU0</accession>
<dbReference type="SUPFAM" id="SSF54928">
    <property type="entry name" value="RNA-binding domain, RBD"/>
    <property type="match status" value="3"/>
</dbReference>
<feature type="compositionally biased region" description="Basic and acidic residues" evidence="4">
    <location>
        <begin position="686"/>
        <end position="695"/>
    </location>
</feature>
<feature type="compositionally biased region" description="Low complexity" evidence="4">
    <location>
        <begin position="288"/>
        <end position="316"/>
    </location>
</feature>
<dbReference type="KEGG" id="hazt:108667130"/>
<dbReference type="CDD" id="cd12510">
    <property type="entry name" value="RRM1_RBM12_like"/>
    <property type="match status" value="1"/>
</dbReference>
<reference evidence="6" key="1">
    <citation type="submission" date="2014-08" db="EMBL/GenBank/DDBJ databases">
        <authorList>
            <person name="Murali S."/>
            <person name="Richards S."/>
            <person name="Bandaranaike D."/>
            <person name="Bellair M."/>
            <person name="Blankenburg K."/>
            <person name="Chao H."/>
            <person name="Dinh H."/>
            <person name="Doddapaneni H."/>
            <person name="Dugan-Rocha S."/>
            <person name="Elkadiri S."/>
            <person name="Gnanaolivu R."/>
            <person name="Hughes D."/>
            <person name="Lee S."/>
            <person name="Li M."/>
            <person name="Ming W."/>
            <person name="Munidasa M."/>
            <person name="Muniz J."/>
            <person name="Nguyen L."/>
            <person name="Osuji N."/>
            <person name="Pu L.-L."/>
            <person name="Puazo M."/>
            <person name="Skinner E."/>
            <person name="Qu C."/>
            <person name="Quiroz J."/>
            <person name="Raj R."/>
            <person name="Weissenberger G."/>
            <person name="Xin Y."/>
            <person name="Zou X."/>
            <person name="Han Y."/>
            <person name="Worley K."/>
            <person name="Muzny D."/>
            <person name="Gibbs R."/>
        </authorList>
    </citation>
    <scope>NUCLEOTIDE SEQUENCE</scope>
    <source>
        <strain evidence="6">HAZT.00-mixed</strain>
        <tissue evidence="6">Whole organism</tissue>
    </source>
</reference>
<dbReference type="OrthoDB" id="2588702at2759"/>
<dbReference type="Pfam" id="PF00076">
    <property type="entry name" value="RRM_1"/>
    <property type="match status" value="1"/>
</dbReference>
<feature type="compositionally biased region" description="Gly residues" evidence="4">
    <location>
        <begin position="776"/>
        <end position="788"/>
    </location>
</feature>
<feature type="compositionally biased region" description="Polar residues" evidence="4">
    <location>
        <begin position="1281"/>
        <end position="1290"/>
    </location>
</feature>
<dbReference type="RefSeq" id="XP_018009605.1">
    <property type="nucleotide sequence ID" value="XM_018154116.2"/>
</dbReference>
<organism evidence="6">
    <name type="scientific">Hyalella azteca</name>
    <name type="common">Amphipod</name>
    <dbReference type="NCBI Taxonomy" id="294128"/>
    <lineage>
        <taxon>Eukaryota</taxon>
        <taxon>Metazoa</taxon>
        <taxon>Ecdysozoa</taxon>
        <taxon>Arthropoda</taxon>
        <taxon>Crustacea</taxon>
        <taxon>Multicrustacea</taxon>
        <taxon>Malacostraca</taxon>
        <taxon>Eumalacostraca</taxon>
        <taxon>Peracarida</taxon>
        <taxon>Amphipoda</taxon>
        <taxon>Senticaudata</taxon>
        <taxon>Talitrida</taxon>
        <taxon>Talitroidea</taxon>
        <taxon>Hyalellidae</taxon>
        <taxon>Hyalella</taxon>
    </lineage>
</organism>
<proteinExistence type="predicted"/>
<dbReference type="GeneID" id="108667130"/>
<dbReference type="InterPro" id="IPR050666">
    <property type="entry name" value="ESRP"/>
</dbReference>
<dbReference type="GO" id="GO:0003723">
    <property type="term" value="F:RNA binding"/>
    <property type="evidence" value="ECO:0007669"/>
    <property type="project" value="UniProtKB-UniRule"/>
</dbReference>
<dbReference type="CDD" id="cd12254">
    <property type="entry name" value="RRM_hnRNPH_ESRPs_RBM12_like"/>
    <property type="match status" value="1"/>
</dbReference>
<evidence type="ECO:0000256" key="2">
    <source>
        <dbReference type="ARBA" id="ARBA00022884"/>
    </source>
</evidence>
<evidence type="ECO:0000313" key="8">
    <source>
        <dbReference type="RefSeq" id="XP_018009605.1"/>
    </source>
</evidence>
<evidence type="ECO:0000256" key="4">
    <source>
        <dbReference type="SAM" id="MobiDB-lite"/>
    </source>
</evidence>
<evidence type="ECO:0000313" key="6">
    <source>
        <dbReference type="EMBL" id="KAA0186830.1"/>
    </source>
</evidence>
<evidence type="ECO:0000259" key="5">
    <source>
        <dbReference type="PROSITE" id="PS50102"/>
    </source>
</evidence>
<feature type="region of interest" description="Disordered" evidence="4">
    <location>
        <begin position="505"/>
        <end position="792"/>
    </location>
</feature>
<dbReference type="PANTHER" id="PTHR13976">
    <property type="entry name" value="HETEROGENEOUS NUCLEAR RIBONUCLEOPROTEIN-RELATED"/>
    <property type="match status" value="1"/>
</dbReference>
<dbReference type="PROSITE" id="PS50102">
    <property type="entry name" value="RRM"/>
    <property type="match status" value="2"/>
</dbReference>
<reference evidence="8" key="4">
    <citation type="submission" date="2025-04" db="UniProtKB">
        <authorList>
            <consortium name="RefSeq"/>
        </authorList>
    </citation>
    <scope>IDENTIFICATION</scope>
    <source>
        <tissue evidence="8">Whole organism</tissue>
    </source>
</reference>
<dbReference type="EMBL" id="JQDR03015351">
    <property type="protein sequence ID" value="KAA0186830.1"/>
    <property type="molecule type" value="Genomic_DNA"/>
</dbReference>
<evidence type="ECO:0000256" key="1">
    <source>
        <dbReference type="ARBA" id="ARBA00022737"/>
    </source>
</evidence>
<feature type="compositionally biased region" description="Basic residues" evidence="4">
    <location>
        <begin position="354"/>
        <end position="391"/>
    </location>
</feature>
<reference evidence="6" key="3">
    <citation type="submission" date="2019-06" db="EMBL/GenBank/DDBJ databases">
        <authorList>
            <person name="Poynton C."/>
            <person name="Hasenbein S."/>
            <person name="Benoit J.B."/>
            <person name="Sepulveda M.S."/>
            <person name="Poelchau M.F."/>
            <person name="Murali S.C."/>
            <person name="Chen S."/>
            <person name="Glastad K.M."/>
            <person name="Werren J.H."/>
            <person name="Vineis J.H."/>
            <person name="Bowen J.L."/>
            <person name="Friedrich M."/>
            <person name="Jones J."/>
            <person name="Robertson H.M."/>
            <person name="Feyereisen R."/>
            <person name="Mechler-Hickson A."/>
            <person name="Mathers N."/>
            <person name="Lee C.E."/>
            <person name="Colbourne J.K."/>
            <person name="Biales A."/>
            <person name="Johnston J.S."/>
            <person name="Wellborn G.A."/>
            <person name="Rosendale A.J."/>
            <person name="Cridge A.G."/>
            <person name="Munoz-Torres M.C."/>
            <person name="Bain P.A."/>
            <person name="Manny A.R."/>
            <person name="Major K.M."/>
            <person name="Lambert F.N."/>
            <person name="Vulpe C.D."/>
            <person name="Tuck P."/>
            <person name="Blalock B.J."/>
            <person name="Lin Y.-Y."/>
            <person name="Smith M.E."/>
            <person name="Ochoa-Acuna H."/>
            <person name="Chen M.-J.M."/>
            <person name="Childers C.P."/>
            <person name="Qu J."/>
            <person name="Dugan S."/>
            <person name="Lee S.L."/>
            <person name="Chao H."/>
            <person name="Dinh H."/>
            <person name="Han Y."/>
            <person name="Doddapaneni H."/>
            <person name="Worley K.C."/>
            <person name="Muzny D.M."/>
            <person name="Gibbs R.A."/>
            <person name="Richards S."/>
        </authorList>
    </citation>
    <scope>NUCLEOTIDE SEQUENCE</scope>
    <source>
        <strain evidence="6">HAZT.00-mixed</strain>
        <tissue evidence="6">Whole organism</tissue>
    </source>
</reference>
<protein>
    <submittedName>
        <fullName evidence="8">Uncharacterized protein LOC108667130</fullName>
    </submittedName>
</protein>
<feature type="compositionally biased region" description="Basic and acidic residues" evidence="4">
    <location>
        <begin position="317"/>
        <end position="353"/>
    </location>
</feature>
<sequence length="1404" mass="156290">MSVIIRLQNLPWSANASDIREFFKGLLIPEGGVHIVGGEQGDAFIAFGSDEDARLAMRKSNGILKGIQVVLLLSSRAEMQKVIETARQQAMAQQQSFGATVASTSVQQLPQAVQQPVAAPPVAYTNPDLMKQQPQVPQYGGMGQYYSGSMYDKPSPAVAPQTPESVSTTLSAPFGFASSPEQAAQRWRNGFGKTGPAVVGGQEGAMYNRQMMVQSSQFAVPFGFNANNATESPNPYAATAQKVPVSVVEEYDEKELYQQALKASKKSESQAPEKVAYTSTITPFTAPTVTAAADKSRPNSSTHSGSKTSSSNNQSPRRSESSSEKKDVSRDKDKSKDKDKYGRDISDERDRDSRRRRSKSRSRSRSRERRRRHRSRSRSRDRSTRRRRSRSKERQDRGRDRDKSRVSSSGRDRSERRTSDDKPSNEASAPAALLVPSKNSGATLPGLGEIPQELPRSLPNAILGKPPSQEIITSDMHVPSMSLKEGASPMEQAWGMDLKMIKNTQGTQLQQQPPQSLGPMQSQHRDPRMHAPRSVSPVAPLHNVPRTDRWGIPIPEPMPESHPRKTSDLSAPAESFPLPGRLPMDSNFRDDMRGPLRQPENWDKPEMSSKERFPVAHPYMRNDIPPERPQLGCIEDSRDPRARPQNRSRSPDVINRGPIARREGPDGPGPSRWGSPPRNGPNNFMREQRGPRMDEPGYLEPSARGMDMQRMNDNMDRPSGSMERFSDEPNIPGRFPRDDRRWDEPGMPERYIPGPEGFPPREEPCLEGPADPFEGAGRGMRGRGGFEGRGMMRGRRRGFGRFDGGDGFFPECDGPERFRPSFPGENRFDDGPRRSPSGPGAFRGRGAPRGYDMRGGYTRGTSPVGGRPQTCSVELLNLPLFAGYRMIRDSFYGIFVPHDSIKLLGDENGMKIGVALVRFNTVADAMEAARRDGMFICEQKIQIRLIDEEIYDKHEDFKSVLRQHRPPFEPIPAGNFMPSEWVHIMGMPPNKTVDDVANIFSNSYINDILREVYPNTKKATGGFFMRLSCPDEAHVLVNESQGMEIEGNVIHLRQAMFPEVEESTIKLAERHLIEDSNGPNPHIENMDRRRDMSGRHNADMTKPMNNTQSIPGRKGALLATPAAHPQKVPQGSGEGKRPQENKNEEEPPRKRIPIDEDLLTDSVVVHDVQMGTTHCNVVDFFSDEGLVPEHVHFVPYDPKFGGRVFVIFPKIQHAKQALRKSGKLLGPAPVRIELIAKPEVMNAMGLPFNPLELIKKSDPDNDCRPDNAMPPRSNRLPLLDTPTNGPSGQPSEARESPDLSSSSMSPPAPKQGEVIPEQFGSPGCVVALSNLPLNASTEDILHFLAREFPRVSPDNVIRRYNEHNQPTSDARVAFNTPEDAEKAVHLLNRKPIFNRPIYLNLVET</sequence>
<name>A0A6A0GSU0_HYAAZ</name>
<keyword evidence="2 3" id="KW-0694">RNA-binding</keyword>
<reference evidence="6" key="2">
    <citation type="journal article" date="2018" name="Environ. Sci. Technol.">
        <title>The Toxicogenome of Hyalella azteca: A Model for Sediment Ecotoxicology and Evolutionary Toxicology.</title>
        <authorList>
            <person name="Poynton H.C."/>
            <person name="Hasenbein S."/>
            <person name="Benoit J.B."/>
            <person name="Sepulveda M.S."/>
            <person name="Poelchau M.F."/>
            <person name="Hughes D.S.T."/>
            <person name="Murali S.C."/>
            <person name="Chen S."/>
            <person name="Glastad K.M."/>
            <person name="Goodisman M.A.D."/>
            <person name="Werren J.H."/>
            <person name="Vineis J.H."/>
            <person name="Bowen J.L."/>
            <person name="Friedrich M."/>
            <person name="Jones J."/>
            <person name="Robertson H.M."/>
            <person name="Feyereisen R."/>
            <person name="Mechler-Hickson A."/>
            <person name="Mathers N."/>
            <person name="Lee C.E."/>
            <person name="Colbourne J.K."/>
            <person name="Biales A."/>
            <person name="Johnston J.S."/>
            <person name="Wellborn G.A."/>
            <person name="Rosendale A.J."/>
            <person name="Cridge A.G."/>
            <person name="Munoz-Torres M.C."/>
            <person name="Bain P.A."/>
            <person name="Manny A.R."/>
            <person name="Major K.M."/>
            <person name="Lambert F.N."/>
            <person name="Vulpe C.D."/>
            <person name="Tuck P."/>
            <person name="Blalock B.J."/>
            <person name="Lin Y.Y."/>
            <person name="Smith M.E."/>
            <person name="Ochoa-Acuna H."/>
            <person name="Chen M.M."/>
            <person name="Childers C.P."/>
            <person name="Qu J."/>
            <person name="Dugan S."/>
            <person name="Lee S.L."/>
            <person name="Chao H."/>
            <person name="Dinh H."/>
            <person name="Han Y."/>
            <person name="Doddapaneni H."/>
            <person name="Worley K.C."/>
            <person name="Muzny D.M."/>
            <person name="Gibbs R.A."/>
            <person name="Richards S."/>
        </authorList>
    </citation>
    <scope>NUCLEOTIDE SEQUENCE</scope>
    <source>
        <strain evidence="6">HAZT.00-mixed</strain>
        <tissue evidence="6">Whole organism</tissue>
    </source>
</reference>